<keyword evidence="4 6" id="KW-0456">Lyase</keyword>
<evidence type="ECO:0000256" key="4">
    <source>
        <dbReference type="ARBA" id="ARBA00023239"/>
    </source>
</evidence>
<dbReference type="Pfam" id="PF16363">
    <property type="entry name" value="GDP_Man_Dehyd"/>
    <property type="match status" value="1"/>
</dbReference>
<keyword evidence="7" id="KW-1185">Reference proteome</keyword>
<feature type="domain" description="NAD(P)-binding" evidence="5">
    <location>
        <begin position="5"/>
        <end position="307"/>
    </location>
</feature>
<dbReference type="PANTHER" id="PTHR43715:SF1">
    <property type="entry name" value="GDP-MANNOSE 4,6 DEHYDRATASE"/>
    <property type="match status" value="1"/>
</dbReference>
<reference evidence="6 7" key="1">
    <citation type="submission" date="2023-08" db="EMBL/GenBank/DDBJ databases">
        <title>New molecular markers tilS and rpoB for phylogenetic and monitoring studies of the genus Thiothrix biodiversity.</title>
        <authorList>
            <person name="Ravin N.V."/>
            <person name="Smolyakov D."/>
            <person name="Markov N.D."/>
            <person name="Beletsky A.V."/>
            <person name="Mardanov A.V."/>
            <person name="Rudenko T.S."/>
            <person name="Grabovich M.Y."/>
        </authorList>
    </citation>
    <scope>NUCLEOTIDE SEQUENCE [LARGE SCALE GENOMIC DNA]</scope>
    <source>
        <strain evidence="6 7">H33</strain>
    </source>
</reference>
<accession>A0ABU0Y597</accession>
<dbReference type="InterPro" id="IPR036291">
    <property type="entry name" value="NAD(P)-bd_dom_sf"/>
</dbReference>
<evidence type="ECO:0000313" key="6">
    <source>
        <dbReference type="EMBL" id="MDQ5767544.1"/>
    </source>
</evidence>
<comment type="caution">
    <text evidence="6">The sequence shown here is derived from an EMBL/GenBank/DDBJ whole genome shotgun (WGS) entry which is preliminary data.</text>
</comment>
<dbReference type="EC" id="4.2.1.47" evidence="3"/>
<gene>
    <name evidence="6" type="ORF">RCC75_03340</name>
</gene>
<comment type="cofactor">
    <cofactor evidence="1">
        <name>NADP(+)</name>
        <dbReference type="ChEBI" id="CHEBI:58349"/>
    </cofactor>
</comment>
<protein>
    <recommendedName>
        <fullName evidence="3">GDP-mannose 4,6-dehydratase</fullName>
        <ecNumber evidence="3">4.2.1.47</ecNumber>
    </recommendedName>
</protein>
<dbReference type="RefSeq" id="WP_308133712.1">
    <property type="nucleotide sequence ID" value="NZ_JAVFKN010000002.1"/>
</dbReference>
<evidence type="ECO:0000256" key="2">
    <source>
        <dbReference type="ARBA" id="ARBA00009263"/>
    </source>
</evidence>
<dbReference type="CDD" id="cd05260">
    <property type="entry name" value="GDP_MD_SDR_e"/>
    <property type="match status" value="1"/>
</dbReference>
<dbReference type="EMBL" id="JAVFKN010000002">
    <property type="protein sequence ID" value="MDQ5767544.1"/>
    <property type="molecule type" value="Genomic_DNA"/>
</dbReference>
<dbReference type="Gene3D" id="3.90.25.10">
    <property type="entry name" value="UDP-galactose 4-epimerase, domain 1"/>
    <property type="match status" value="1"/>
</dbReference>
<proteinExistence type="inferred from homology"/>
<dbReference type="PANTHER" id="PTHR43715">
    <property type="entry name" value="GDP-MANNOSE 4,6-DEHYDRATASE"/>
    <property type="match status" value="1"/>
</dbReference>
<evidence type="ECO:0000256" key="1">
    <source>
        <dbReference type="ARBA" id="ARBA00001937"/>
    </source>
</evidence>
<evidence type="ECO:0000256" key="3">
    <source>
        <dbReference type="ARBA" id="ARBA00011989"/>
    </source>
</evidence>
<dbReference type="SUPFAM" id="SSF51735">
    <property type="entry name" value="NAD(P)-binding Rossmann-fold domains"/>
    <property type="match status" value="1"/>
</dbReference>
<dbReference type="GO" id="GO:0008446">
    <property type="term" value="F:GDP-mannose 4,6-dehydratase activity"/>
    <property type="evidence" value="ECO:0007669"/>
    <property type="project" value="UniProtKB-EC"/>
</dbReference>
<evidence type="ECO:0000313" key="7">
    <source>
        <dbReference type="Proteomes" id="UP001223336"/>
    </source>
</evidence>
<sequence>MKTAIITGISGQDGSYLAKLLLEKNYKVIGTIRSYRCINNKNLKYLGIEKDIILEELDLLDMANVIRIIQKYKPNEIYNLAAQSSVGLSFDQPLGTFSFNTTSVNNLLESIRLFNPSTKLYQASSSEMYGRVKHMPITLETPMHPVSPYGVSKMASYFMITTYRESYNLFACNGILFNHESYLRSDNFFIKKVIRDSIAIKLGKLDKLVVGNLDVKRDFGYAPKYVEAMWKILQSEEADDFIICSGQSVLLRDIVEYIFEKLNLNKSLIIENQDFFRPNEINEIYGNNIKAKKKLDWQYNFSFFDVLDILVDEETRSLKLIHDSQNITNK</sequence>
<organism evidence="6 7">
    <name type="scientific">Thiothrix subterranea</name>
    <dbReference type="NCBI Taxonomy" id="2735563"/>
    <lineage>
        <taxon>Bacteria</taxon>
        <taxon>Pseudomonadati</taxon>
        <taxon>Pseudomonadota</taxon>
        <taxon>Gammaproteobacteria</taxon>
        <taxon>Thiotrichales</taxon>
        <taxon>Thiotrichaceae</taxon>
        <taxon>Thiothrix</taxon>
    </lineage>
</organism>
<dbReference type="Gene3D" id="3.40.50.720">
    <property type="entry name" value="NAD(P)-binding Rossmann-like Domain"/>
    <property type="match status" value="1"/>
</dbReference>
<evidence type="ECO:0000259" key="5">
    <source>
        <dbReference type="Pfam" id="PF16363"/>
    </source>
</evidence>
<name>A0ABU0Y597_9GAMM</name>
<comment type="similarity">
    <text evidence="2">Belongs to the NAD(P)-dependent epimerase/dehydratase family. GDP-mannose 4,6-dehydratase subfamily.</text>
</comment>
<dbReference type="InterPro" id="IPR016040">
    <property type="entry name" value="NAD(P)-bd_dom"/>
</dbReference>
<dbReference type="Proteomes" id="UP001223336">
    <property type="component" value="Unassembled WGS sequence"/>
</dbReference>
<dbReference type="InterPro" id="IPR006368">
    <property type="entry name" value="GDP_Man_deHydtase"/>
</dbReference>